<dbReference type="SMART" id="SM00028">
    <property type="entry name" value="TPR"/>
    <property type="match status" value="2"/>
</dbReference>
<dbReference type="Pfam" id="PF13181">
    <property type="entry name" value="TPR_8"/>
    <property type="match status" value="2"/>
</dbReference>
<dbReference type="AlphaFoldDB" id="A0A2N3IG65"/>
<dbReference type="InterPro" id="IPR011990">
    <property type="entry name" value="TPR-like_helical_dom_sf"/>
</dbReference>
<keyword evidence="1" id="KW-0802">TPR repeat</keyword>
<evidence type="ECO:0000313" key="2">
    <source>
        <dbReference type="EMBL" id="PKQ69305.1"/>
    </source>
</evidence>
<dbReference type="Gene3D" id="1.25.40.10">
    <property type="entry name" value="Tetratricopeptide repeat domain"/>
    <property type="match status" value="2"/>
</dbReference>
<reference evidence="2 3" key="1">
    <citation type="submission" date="2017-06" db="EMBL/GenBank/DDBJ databases">
        <title>Raineya orbicola gen. nov., sp. nov. a slightly thermophilic bacterium of the phylum Bacteroidetes and the description of Raineyaceae fam. nov.</title>
        <authorList>
            <person name="Albuquerque L."/>
            <person name="Polonia A.R.M."/>
            <person name="Barroso C."/>
            <person name="Froufe H.J.C."/>
            <person name="Lage O."/>
            <person name="Lobo-Da-Cunha A."/>
            <person name="Egas C."/>
            <person name="Da Costa M.S."/>
        </authorList>
    </citation>
    <scope>NUCLEOTIDE SEQUENCE [LARGE SCALE GENOMIC DNA]</scope>
    <source>
        <strain evidence="2 3">SPSPC-11</strain>
    </source>
</reference>
<gene>
    <name evidence="2" type="ORF">Rain11_1350</name>
</gene>
<keyword evidence="3" id="KW-1185">Reference proteome</keyword>
<dbReference type="Proteomes" id="UP000233387">
    <property type="component" value="Unassembled WGS sequence"/>
</dbReference>
<organism evidence="2 3">
    <name type="scientific">Raineya orbicola</name>
    <dbReference type="NCBI Taxonomy" id="2016530"/>
    <lineage>
        <taxon>Bacteria</taxon>
        <taxon>Pseudomonadati</taxon>
        <taxon>Bacteroidota</taxon>
        <taxon>Cytophagia</taxon>
        <taxon>Cytophagales</taxon>
        <taxon>Raineyaceae</taxon>
        <taxon>Raineya</taxon>
    </lineage>
</organism>
<dbReference type="RefSeq" id="WP_101358620.1">
    <property type="nucleotide sequence ID" value="NZ_NKXO01000019.1"/>
</dbReference>
<evidence type="ECO:0000256" key="1">
    <source>
        <dbReference type="PROSITE-ProRule" id="PRU00339"/>
    </source>
</evidence>
<feature type="repeat" description="TPR" evidence="1">
    <location>
        <begin position="80"/>
        <end position="113"/>
    </location>
</feature>
<dbReference type="OrthoDB" id="9810596at2"/>
<accession>A0A2N3IG65</accession>
<dbReference type="EMBL" id="NKXO01000019">
    <property type="protein sequence ID" value="PKQ69305.1"/>
    <property type="molecule type" value="Genomic_DNA"/>
</dbReference>
<dbReference type="SUPFAM" id="SSF48452">
    <property type="entry name" value="TPR-like"/>
    <property type="match status" value="2"/>
</dbReference>
<evidence type="ECO:0000313" key="3">
    <source>
        <dbReference type="Proteomes" id="UP000233387"/>
    </source>
</evidence>
<sequence>MRIFLIVVVCLFQVSFAWGQFSQKQKEEVRKLLSYPSVNYSLNINFSTTDYVTPLYPSLDIYELSLEQLEQKLQNNYKDAPIYGRISTLYYQKKDLNQASKYFDKAIPLFREWQQKEPQNPLAYLYVTDYLWSVGNFSLLQEILQEASQKFPNDKAIIAKNFEFSLFAKNDVKTAQNYLENFEKQVETNNLTLLAYKQNLAWWKFLLGARENPANITQSDFSFSEKAFKANPNSIAYGHFYYYCVTASSYENMAKWVLQNSKKINKNDNYLEIIREKDKNRIKLLKEAEQFFLKNLDKAPKSQKTYMLNNLGVVYAFLANSQKSTEYFEKAWQMEKTKNFIEATILMSGIDKQWITAEKYLQQALSENPQELQHLAMLILIYDEKKPNPELLKKYVTQIEQIGSSDELRSKVLAVWNLKQNNLERAEFYLELLPENSGLFYKMIFSALKDDTTSAKKYFEKLWAEDKEDKDLLKAKQILNF</sequence>
<protein>
    <submittedName>
        <fullName evidence="2">Tetratricopeptide repeat</fullName>
    </submittedName>
</protein>
<proteinExistence type="predicted"/>
<dbReference type="InterPro" id="IPR019734">
    <property type="entry name" value="TPR_rpt"/>
</dbReference>
<comment type="caution">
    <text evidence="2">The sequence shown here is derived from an EMBL/GenBank/DDBJ whole genome shotgun (WGS) entry which is preliminary data.</text>
</comment>
<name>A0A2N3IG65_9BACT</name>
<dbReference type="PROSITE" id="PS50005">
    <property type="entry name" value="TPR"/>
    <property type="match status" value="1"/>
</dbReference>